<dbReference type="GO" id="GO:0003697">
    <property type="term" value="F:single-stranded DNA binding"/>
    <property type="evidence" value="ECO:0007669"/>
    <property type="project" value="TreeGrafter"/>
</dbReference>
<reference evidence="4" key="2">
    <citation type="submission" date="2014-06" db="EMBL/GenBank/DDBJ databases">
        <title>The complete genome of Blastobotrys (Arxula) adeninivorans LS3 - a yeast of biotechnological interest.</title>
        <authorList>
            <person name="Kunze G."/>
            <person name="Gaillardin C."/>
            <person name="Czernicka M."/>
            <person name="Durrens P."/>
            <person name="Martin T."/>
            <person name="Boer E."/>
            <person name="Gabaldon T."/>
            <person name="Cruz J."/>
            <person name="Talla E."/>
            <person name="Marck C."/>
            <person name="Goffeau A."/>
            <person name="Barbe V."/>
            <person name="Baret P."/>
            <person name="Baronian K."/>
            <person name="Beier S."/>
            <person name="Bleykasten C."/>
            <person name="Bode R."/>
            <person name="Casaregola S."/>
            <person name="Despons L."/>
            <person name="Fairhead C."/>
            <person name="Giersberg M."/>
            <person name="Gierski P."/>
            <person name="Hahnel U."/>
            <person name="Hartmann A."/>
            <person name="Jankowska D."/>
            <person name="Jubin C."/>
            <person name="Jung P."/>
            <person name="Lafontaine I."/>
            <person name="Leh-Louis V."/>
            <person name="Lemaire M."/>
            <person name="Marcet-Houben M."/>
            <person name="Mascher M."/>
            <person name="Morel G."/>
            <person name="Richard G.-F."/>
            <person name="Riechen J."/>
            <person name="Sacerdot C."/>
            <person name="Sarkar A."/>
            <person name="Savel G."/>
            <person name="Schacherer J."/>
            <person name="Sherman D."/>
            <person name="Straub M.-L."/>
            <person name="Stein N."/>
            <person name="Thierry A."/>
            <person name="Trautwein-Schult A."/>
            <person name="Westhof E."/>
            <person name="Worch S."/>
            <person name="Dujon B."/>
            <person name="Souciet J.-L."/>
            <person name="Wincker P."/>
            <person name="Scholz U."/>
            <person name="Neuveglise N."/>
        </authorList>
    </citation>
    <scope>NUCLEOTIDE SEQUENCE</scope>
    <source>
        <strain evidence="4">LS3</strain>
    </source>
</reference>
<comment type="subcellular location">
    <subcellularLocation>
        <location evidence="1">Nucleus</location>
    </subcellularLocation>
</comment>
<dbReference type="GO" id="GO:0035861">
    <property type="term" value="C:site of double-strand break"/>
    <property type="evidence" value="ECO:0007669"/>
    <property type="project" value="TreeGrafter"/>
</dbReference>
<keyword evidence="3" id="KW-0539">Nucleus</keyword>
<evidence type="ECO:0000256" key="2">
    <source>
        <dbReference type="ARBA" id="ARBA00009761"/>
    </source>
</evidence>
<dbReference type="PhylomeDB" id="A0A060TC48"/>
<comment type="similarity">
    <text evidence="2">Belongs to the replication factor A protein 3 family.</text>
</comment>
<dbReference type="InterPro" id="IPR013970">
    <property type="entry name" value="Rfa2"/>
</dbReference>
<organism evidence="4">
    <name type="scientific">Blastobotrys adeninivorans</name>
    <name type="common">Yeast</name>
    <name type="synonym">Arxula adeninivorans</name>
    <dbReference type="NCBI Taxonomy" id="409370"/>
    <lineage>
        <taxon>Eukaryota</taxon>
        <taxon>Fungi</taxon>
        <taxon>Dikarya</taxon>
        <taxon>Ascomycota</taxon>
        <taxon>Saccharomycotina</taxon>
        <taxon>Dipodascomycetes</taxon>
        <taxon>Dipodascales</taxon>
        <taxon>Trichomonascaceae</taxon>
        <taxon>Blastobotrys</taxon>
    </lineage>
</organism>
<dbReference type="GO" id="GO:0006289">
    <property type="term" value="P:nucleotide-excision repair"/>
    <property type="evidence" value="ECO:0007669"/>
    <property type="project" value="TreeGrafter"/>
</dbReference>
<accession>A0A060TC48</accession>
<dbReference type="Pfam" id="PF08661">
    <property type="entry name" value="Rep_fac-A_3"/>
    <property type="match status" value="1"/>
</dbReference>
<evidence type="ECO:0000313" key="4">
    <source>
        <dbReference type="EMBL" id="CDP38374.1"/>
    </source>
</evidence>
<gene>
    <name evidence="4" type="ORF">GNLVRS02_ARAD1D33242g</name>
</gene>
<proteinExistence type="inferred from homology"/>
<reference evidence="4" key="1">
    <citation type="submission" date="2014-02" db="EMBL/GenBank/DDBJ databases">
        <authorList>
            <person name="Genoscope - CEA"/>
        </authorList>
    </citation>
    <scope>NUCLEOTIDE SEQUENCE</scope>
    <source>
        <strain evidence="4">LS3</strain>
    </source>
</reference>
<dbReference type="Gene3D" id="2.40.50.140">
    <property type="entry name" value="Nucleic acid-binding proteins"/>
    <property type="match status" value="1"/>
</dbReference>
<evidence type="ECO:0000256" key="1">
    <source>
        <dbReference type="ARBA" id="ARBA00004123"/>
    </source>
</evidence>
<dbReference type="EMBL" id="HG937694">
    <property type="protein sequence ID" value="CDP38374.1"/>
    <property type="molecule type" value="Genomic_DNA"/>
</dbReference>
<protein>
    <submittedName>
        <fullName evidence="4">ARAD1D33242p</fullName>
    </submittedName>
</protein>
<evidence type="ECO:0000256" key="3">
    <source>
        <dbReference type="ARBA" id="ARBA00023242"/>
    </source>
</evidence>
<dbReference type="SUPFAM" id="SSF50249">
    <property type="entry name" value="Nucleic acid-binding proteins"/>
    <property type="match status" value="1"/>
</dbReference>
<sequence>MSEILVTPRVDASLLAKFEGRDVRIIGKVKSLHGETCVIDSRGDVVVHLTSVAHLSQDQFYEIIGTVKEDHSIRMKQSYACNADIDFNMMDKLLALYHRHHSELFYE</sequence>
<dbReference type="InterPro" id="IPR012340">
    <property type="entry name" value="NA-bd_OB-fold"/>
</dbReference>
<dbReference type="GO" id="GO:0005662">
    <property type="term" value="C:DNA replication factor A complex"/>
    <property type="evidence" value="ECO:0007669"/>
    <property type="project" value="TreeGrafter"/>
</dbReference>
<dbReference type="GO" id="GO:0003684">
    <property type="term" value="F:damaged DNA binding"/>
    <property type="evidence" value="ECO:0007669"/>
    <property type="project" value="TreeGrafter"/>
</dbReference>
<dbReference type="AlphaFoldDB" id="A0A060TC48"/>
<name>A0A060TC48_BLAAD</name>
<dbReference type="GO" id="GO:0006298">
    <property type="term" value="P:mismatch repair"/>
    <property type="evidence" value="ECO:0007669"/>
    <property type="project" value="TreeGrafter"/>
</dbReference>
<dbReference type="GO" id="GO:0006284">
    <property type="term" value="P:base-excision repair"/>
    <property type="evidence" value="ECO:0007669"/>
    <property type="project" value="TreeGrafter"/>
</dbReference>
<dbReference type="PANTHER" id="PTHR15114:SF1">
    <property type="entry name" value="REPLICATION PROTEIN A 14 KDA SUBUNIT"/>
    <property type="match status" value="1"/>
</dbReference>
<dbReference type="GO" id="GO:0006260">
    <property type="term" value="P:DNA replication"/>
    <property type="evidence" value="ECO:0007669"/>
    <property type="project" value="InterPro"/>
</dbReference>
<dbReference type="GO" id="GO:0000724">
    <property type="term" value="P:double-strand break repair via homologous recombination"/>
    <property type="evidence" value="ECO:0007669"/>
    <property type="project" value="TreeGrafter"/>
</dbReference>
<dbReference type="PANTHER" id="PTHR15114">
    <property type="entry name" value="REPLICATION PROTEIN A3"/>
    <property type="match status" value="1"/>
</dbReference>